<dbReference type="Gramene" id="PGSC0003DMT400041920">
    <property type="protein sequence ID" value="PGSC0003DMT400041920"/>
    <property type="gene ID" value="PGSC0003DMG400016259"/>
</dbReference>
<dbReference type="AlphaFoldDB" id="M1BC73"/>
<dbReference type="Proteomes" id="UP000011115">
    <property type="component" value="Unassembled WGS sequence"/>
</dbReference>
<reference evidence="1" key="2">
    <citation type="submission" date="2015-06" db="UniProtKB">
        <authorList>
            <consortium name="EnsemblPlants"/>
        </authorList>
    </citation>
    <scope>IDENTIFICATION</scope>
    <source>
        <strain evidence="1">DM1-3 516 R44</strain>
    </source>
</reference>
<reference evidence="2" key="1">
    <citation type="journal article" date="2011" name="Nature">
        <title>Genome sequence and analysis of the tuber crop potato.</title>
        <authorList>
            <consortium name="The Potato Genome Sequencing Consortium"/>
        </authorList>
    </citation>
    <scope>NUCLEOTIDE SEQUENCE [LARGE SCALE GENOMIC DNA]</scope>
    <source>
        <strain evidence="2">cv. DM1-3 516 R44</strain>
    </source>
</reference>
<keyword evidence="2" id="KW-1185">Reference proteome</keyword>
<accession>M1BC73</accession>
<proteinExistence type="predicted"/>
<dbReference type="PaxDb" id="4113-PGSC0003DMT400041920"/>
<dbReference type="HOGENOM" id="CLU_3091059_0_0_1"/>
<name>M1BC73_SOLTU</name>
<organism evidence="1 2">
    <name type="scientific">Solanum tuberosum</name>
    <name type="common">Potato</name>
    <dbReference type="NCBI Taxonomy" id="4113"/>
    <lineage>
        <taxon>Eukaryota</taxon>
        <taxon>Viridiplantae</taxon>
        <taxon>Streptophyta</taxon>
        <taxon>Embryophyta</taxon>
        <taxon>Tracheophyta</taxon>
        <taxon>Spermatophyta</taxon>
        <taxon>Magnoliopsida</taxon>
        <taxon>eudicotyledons</taxon>
        <taxon>Gunneridae</taxon>
        <taxon>Pentapetalae</taxon>
        <taxon>asterids</taxon>
        <taxon>lamiids</taxon>
        <taxon>Solanales</taxon>
        <taxon>Solanaceae</taxon>
        <taxon>Solanoideae</taxon>
        <taxon>Solaneae</taxon>
        <taxon>Solanum</taxon>
    </lineage>
</organism>
<dbReference type="InParanoid" id="M1BC73"/>
<dbReference type="EnsemblPlants" id="PGSC0003DMT400041920">
    <property type="protein sequence ID" value="PGSC0003DMT400041920"/>
    <property type="gene ID" value="PGSC0003DMG400016259"/>
</dbReference>
<evidence type="ECO:0000313" key="1">
    <source>
        <dbReference type="EnsemblPlants" id="PGSC0003DMT400041920"/>
    </source>
</evidence>
<protein>
    <submittedName>
        <fullName evidence="1">Uncharacterized protein</fullName>
    </submittedName>
</protein>
<evidence type="ECO:0000313" key="2">
    <source>
        <dbReference type="Proteomes" id="UP000011115"/>
    </source>
</evidence>
<sequence length="52" mass="5679">MKPTPPPPLITVVYGSVCAHLDYSTKYLLPPTNRVTLPTKTKDLLKVVAGSR</sequence>